<dbReference type="Gene3D" id="3.40.50.720">
    <property type="entry name" value="NAD(P)-binding Rossmann-like Domain"/>
    <property type="match status" value="1"/>
</dbReference>
<keyword evidence="6 8" id="KW-0560">Oxidoreductase</keyword>
<dbReference type="AlphaFoldDB" id="A0A9X2W285"/>
<dbReference type="Gene3D" id="3.90.25.10">
    <property type="entry name" value="UDP-galactose 4-epimerase, domain 1"/>
    <property type="match status" value="1"/>
</dbReference>
<comment type="pathway">
    <text evidence="1 6">Carbohydrate biosynthesis; dTDP-L-rhamnose biosynthesis.</text>
</comment>
<name>A0A9X2W285_9SPHN</name>
<gene>
    <name evidence="8" type="primary">rfbD</name>
    <name evidence="8" type="ORF">N0B51_10470</name>
</gene>
<comment type="catalytic activity">
    <reaction evidence="5 6">
        <text>dTDP-beta-L-rhamnose + NADP(+) = dTDP-4-dehydro-beta-L-rhamnose + NADPH + H(+)</text>
        <dbReference type="Rhea" id="RHEA:21796"/>
        <dbReference type="ChEBI" id="CHEBI:15378"/>
        <dbReference type="ChEBI" id="CHEBI:57510"/>
        <dbReference type="ChEBI" id="CHEBI:57783"/>
        <dbReference type="ChEBI" id="CHEBI:58349"/>
        <dbReference type="ChEBI" id="CHEBI:62830"/>
        <dbReference type="EC" id="1.1.1.133"/>
    </reaction>
</comment>
<evidence type="ECO:0000313" key="9">
    <source>
        <dbReference type="Proteomes" id="UP001142648"/>
    </source>
</evidence>
<feature type="domain" description="RmlD-like substrate binding" evidence="7">
    <location>
        <begin position="1"/>
        <end position="281"/>
    </location>
</feature>
<evidence type="ECO:0000259" key="7">
    <source>
        <dbReference type="Pfam" id="PF04321"/>
    </source>
</evidence>
<comment type="function">
    <text evidence="6">Catalyzes the reduction of dTDP-6-deoxy-L-lyxo-4-hexulose to yield dTDP-L-rhamnose.</text>
</comment>
<dbReference type="EC" id="1.1.1.133" evidence="3 6"/>
<dbReference type="InterPro" id="IPR005913">
    <property type="entry name" value="dTDP_dehydrorham_reduct"/>
</dbReference>
<dbReference type="Proteomes" id="UP001142648">
    <property type="component" value="Unassembled WGS sequence"/>
</dbReference>
<evidence type="ECO:0000256" key="3">
    <source>
        <dbReference type="ARBA" id="ARBA00012929"/>
    </source>
</evidence>
<dbReference type="GO" id="GO:0005829">
    <property type="term" value="C:cytosol"/>
    <property type="evidence" value="ECO:0007669"/>
    <property type="project" value="TreeGrafter"/>
</dbReference>
<reference evidence="8" key="1">
    <citation type="submission" date="2022-09" db="EMBL/GenBank/DDBJ databases">
        <title>The genome sequence of Tsuneonella sp. YG55.</title>
        <authorList>
            <person name="Liu Y."/>
        </authorList>
    </citation>
    <scope>NUCLEOTIDE SEQUENCE</scope>
    <source>
        <strain evidence="8">YG55</strain>
    </source>
</reference>
<comment type="caution">
    <text evidence="8">The sequence shown here is derived from an EMBL/GenBank/DDBJ whole genome shotgun (WGS) entry which is preliminary data.</text>
</comment>
<protein>
    <recommendedName>
        <fullName evidence="4 6">dTDP-4-dehydrorhamnose reductase</fullName>
        <ecNumber evidence="3 6">1.1.1.133</ecNumber>
    </recommendedName>
</protein>
<keyword evidence="6" id="KW-0521">NADP</keyword>
<evidence type="ECO:0000256" key="5">
    <source>
        <dbReference type="ARBA" id="ARBA00048200"/>
    </source>
</evidence>
<evidence type="ECO:0000313" key="8">
    <source>
        <dbReference type="EMBL" id="MCT2559402.1"/>
    </source>
</evidence>
<dbReference type="CDD" id="cd05254">
    <property type="entry name" value="dTDP_HR_like_SDR_e"/>
    <property type="match status" value="1"/>
</dbReference>
<sequence>MKIMVTGAAGQLGRALIASAPPSANIIPTTRDSLDLADPSAVSRAVSEIRPDIVVNAGAYVAVDRAESEESLAYAINAGAVEVLAGILRETGGRLVQVSTDFVFSGDSPRAWQPGDLRAPLSAYGRSKAAGEDAAGEDAIIMRTAWVHGAGGANFVTTMLRLMRERDEVRVVCDQIGAPTWTGTLARAIWGLVERDAVGTWHWSDAGVASWYDFALAIQEEALVLGLLDRAVPVVPIQTSEYPTPATRPAFSLLDSSATRQALGFRAIHWRETLRQHLREVTA</sequence>
<dbReference type="PANTHER" id="PTHR10491:SF4">
    <property type="entry name" value="METHIONINE ADENOSYLTRANSFERASE 2 SUBUNIT BETA"/>
    <property type="match status" value="1"/>
</dbReference>
<evidence type="ECO:0000256" key="1">
    <source>
        <dbReference type="ARBA" id="ARBA00004781"/>
    </source>
</evidence>
<dbReference type="SUPFAM" id="SSF51735">
    <property type="entry name" value="NAD(P)-binding Rossmann-fold domains"/>
    <property type="match status" value="1"/>
</dbReference>
<dbReference type="InterPro" id="IPR036291">
    <property type="entry name" value="NAD(P)-bd_dom_sf"/>
</dbReference>
<dbReference type="InterPro" id="IPR029903">
    <property type="entry name" value="RmlD-like-bd"/>
</dbReference>
<keyword evidence="9" id="KW-1185">Reference proteome</keyword>
<dbReference type="GO" id="GO:0019305">
    <property type="term" value="P:dTDP-rhamnose biosynthetic process"/>
    <property type="evidence" value="ECO:0007669"/>
    <property type="project" value="TreeGrafter"/>
</dbReference>
<comment type="cofactor">
    <cofactor evidence="6">
        <name>Mg(2+)</name>
        <dbReference type="ChEBI" id="CHEBI:18420"/>
    </cofactor>
    <text evidence="6">Binds 1 Mg(2+) ion per monomer.</text>
</comment>
<comment type="similarity">
    <text evidence="2 6">Belongs to the dTDP-4-dehydrorhamnose reductase family.</text>
</comment>
<dbReference type="PANTHER" id="PTHR10491">
    <property type="entry name" value="DTDP-4-DEHYDRORHAMNOSE REDUCTASE"/>
    <property type="match status" value="1"/>
</dbReference>
<dbReference type="NCBIfam" id="TIGR01214">
    <property type="entry name" value="rmlD"/>
    <property type="match status" value="1"/>
</dbReference>
<dbReference type="GO" id="GO:0008831">
    <property type="term" value="F:dTDP-4-dehydrorhamnose reductase activity"/>
    <property type="evidence" value="ECO:0007669"/>
    <property type="project" value="UniProtKB-EC"/>
</dbReference>
<proteinExistence type="inferred from homology"/>
<dbReference type="EMBL" id="JAOAMV010000005">
    <property type="protein sequence ID" value="MCT2559402.1"/>
    <property type="molecule type" value="Genomic_DNA"/>
</dbReference>
<organism evidence="8 9">
    <name type="scientific">Tsuneonella litorea</name>
    <dbReference type="NCBI Taxonomy" id="2976475"/>
    <lineage>
        <taxon>Bacteria</taxon>
        <taxon>Pseudomonadati</taxon>
        <taxon>Pseudomonadota</taxon>
        <taxon>Alphaproteobacteria</taxon>
        <taxon>Sphingomonadales</taxon>
        <taxon>Erythrobacteraceae</taxon>
        <taxon>Tsuneonella</taxon>
    </lineage>
</organism>
<evidence type="ECO:0000256" key="2">
    <source>
        <dbReference type="ARBA" id="ARBA00010944"/>
    </source>
</evidence>
<evidence type="ECO:0000256" key="6">
    <source>
        <dbReference type="RuleBase" id="RU364082"/>
    </source>
</evidence>
<dbReference type="Pfam" id="PF04321">
    <property type="entry name" value="RmlD_sub_bind"/>
    <property type="match status" value="1"/>
</dbReference>
<evidence type="ECO:0000256" key="4">
    <source>
        <dbReference type="ARBA" id="ARBA00017099"/>
    </source>
</evidence>
<accession>A0A9X2W285</accession>